<name>A0A0F8Y3D6_9ZZZZ</name>
<reference evidence="1" key="1">
    <citation type="journal article" date="2015" name="Nature">
        <title>Complex archaea that bridge the gap between prokaryotes and eukaryotes.</title>
        <authorList>
            <person name="Spang A."/>
            <person name="Saw J.H."/>
            <person name="Jorgensen S.L."/>
            <person name="Zaremba-Niedzwiedzka K."/>
            <person name="Martijn J."/>
            <person name="Lind A.E."/>
            <person name="van Eijk R."/>
            <person name="Schleper C."/>
            <person name="Guy L."/>
            <person name="Ettema T.J."/>
        </authorList>
    </citation>
    <scope>NUCLEOTIDE SEQUENCE</scope>
</reference>
<organism evidence="1">
    <name type="scientific">marine sediment metagenome</name>
    <dbReference type="NCBI Taxonomy" id="412755"/>
    <lineage>
        <taxon>unclassified sequences</taxon>
        <taxon>metagenomes</taxon>
        <taxon>ecological metagenomes</taxon>
    </lineage>
</organism>
<dbReference type="AlphaFoldDB" id="A0A0F8Y3D6"/>
<gene>
    <name evidence="1" type="ORF">LCGC14_2869180</name>
</gene>
<proteinExistence type="predicted"/>
<sequence length="222" mass="24733">MAKKICNQGHVPHDHSCQNRAIYHVWPPEVASGPAEGPGVYSCEEHLQESKTLYPQGCYATNLLVGSIDWHPATRRTPAEEGEAAGRAEARAALDEKGQPLHECGMAYMDSRSDNIKQREYLETSLRPKGPVYTEDEVVVRRMSRGGWRAYYAEYISTYCQRQGGSVHVRIRAIYNHDGSKVQAPSLTSLLGTLVRLPFLAVAHPNGLTHKRMLAAMAANRY</sequence>
<accession>A0A0F8Y3D6</accession>
<comment type="caution">
    <text evidence="1">The sequence shown here is derived from an EMBL/GenBank/DDBJ whole genome shotgun (WGS) entry which is preliminary data.</text>
</comment>
<evidence type="ECO:0000313" key="1">
    <source>
        <dbReference type="EMBL" id="KKK75892.1"/>
    </source>
</evidence>
<dbReference type="EMBL" id="LAZR01055652">
    <property type="protein sequence ID" value="KKK75892.1"/>
    <property type="molecule type" value="Genomic_DNA"/>
</dbReference>
<protein>
    <submittedName>
        <fullName evidence="1">Uncharacterized protein</fullName>
    </submittedName>
</protein>